<dbReference type="Gene3D" id="3.40.710.10">
    <property type="entry name" value="DD-peptidase/beta-lactamase superfamily"/>
    <property type="match status" value="1"/>
</dbReference>
<dbReference type="Proteomes" id="UP000197068">
    <property type="component" value="Unassembled WGS sequence"/>
</dbReference>
<keyword evidence="4 16" id="KW-0132">Cell division</keyword>
<keyword evidence="7 16" id="KW-0812">Transmembrane</keyword>
<keyword evidence="9 16" id="KW-0133">Cell shape</keyword>
<keyword evidence="15 16" id="KW-0961">Cell wall biogenesis/degradation</keyword>
<name>A0ABQ0MQ57_9GAMM</name>
<evidence type="ECO:0000259" key="18">
    <source>
        <dbReference type="Pfam" id="PF03717"/>
    </source>
</evidence>
<dbReference type="InterPro" id="IPR036138">
    <property type="entry name" value="PBP_dimer_sf"/>
</dbReference>
<dbReference type="EC" id="3.4.16.4" evidence="16"/>
<evidence type="ECO:0000256" key="12">
    <source>
        <dbReference type="ARBA" id="ARBA00023136"/>
    </source>
</evidence>
<evidence type="ECO:0000256" key="3">
    <source>
        <dbReference type="ARBA" id="ARBA00022519"/>
    </source>
</evidence>
<evidence type="ECO:0000256" key="5">
    <source>
        <dbReference type="ARBA" id="ARBA00022645"/>
    </source>
</evidence>
<comment type="function">
    <text evidence="16">Catalyzes cross-linking of the peptidoglycan cell wall at the division septum.</text>
</comment>
<dbReference type="InterPro" id="IPR012338">
    <property type="entry name" value="Beta-lactam/transpept-like"/>
</dbReference>
<evidence type="ECO:0000256" key="13">
    <source>
        <dbReference type="ARBA" id="ARBA00023210"/>
    </source>
</evidence>
<keyword evidence="13 16" id="KW-0717">Septation</keyword>
<comment type="similarity">
    <text evidence="16">Belongs to the transpeptidase family. FtsI subfamily.</text>
</comment>
<comment type="subcellular location">
    <subcellularLocation>
        <location evidence="16">Cell inner membrane</location>
        <topology evidence="16">Single-pass membrane protein</topology>
    </subcellularLocation>
    <subcellularLocation>
        <location evidence="1">Membrane</location>
    </subcellularLocation>
</comment>
<evidence type="ECO:0000256" key="16">
    <source>
        <dbReference type="HAMAP-Rule" id="MF_02080"/>
    </source>
</evidence>
<evidence type="ECO:0000256" key="7">
    <source>
        <dbReference type="ARBA" id="ARBA00022692"/>
    </source>
</evidence>
<dbReference type="InterPro" id="IPR005311">
    <property type="entry name" value="PBP_dimer"/>
</dbReference>
<keyword evidence="2 16" id="KW-1003">Cell membrane</keyword>
<dbReference type="EMBL" id="BDQM01000001">
    <property type="protein sequence ID" value="GAW94504.1"/>
    <property type="molecule type" value="Genomic_DNA"/>
</dbReference>
<dbReference type="InterPro" id="IPR050515">
    <property type="entry name" value="Beta-lactam/transpept"/>
</dbReference>
<keyword evidence="10 16" id="KW-0573">Peptidoglycan synthesis</keyword>
<dbReference type="InterPro" id="IPR037532">
    <property type="entry name" value="FtsI_transpept"/>
</dbReference>
<comment type="catalytic activity">
    <reaction evidence="16">
        <text>Preferential cleavage: (Ac)2-L-Lys-D-Ala-|-D-Ala. Also transpeptidation of peptidyl-alanyl moieties that are N-acyl substituents of D-alanine.</text>
        <dbReference type="EC" id="3.4.16.4"/>
    </reaction>
</comment>
<comment type="caution">
    <text evidence="19">The sequence shown here is derived from an EMBL/GenBank/DDBJ whole genome shotgun (WGS) entry which is preliminary data.</text>
</comment>
<evidence type="ECO:0000256" key="14">
    <source>
        <dbReference type="ARBA" id="ARBA00023306"/>
    </source>
</evidence>
<dbReference type="SUPFAM" id="SSF56519">
    <property type="entry name" value="Penicillin binding protein dimerisation domain"/>
    <property type="match status" value="1"/>
</dbReference>
<gene>
    <name evidence="16 19" type="primary">ftsI</name>
    <name evidence="19" type="ORF">MTCD1_00100</name>
</gene>
<feature type="active site" description="Acyl-ester intermediate" evidence="16">
    <location>
        <position position="302"/>
    </location>
</feature>
<keyword evidence="14 16" id="KW-0131">Cell cycle</keyword>
<evidence type="ECO:0000256" key="6">
    <source>
        <dbReference type="ARBA" id="ARBA00022670"/>
    </source>
</evidence>
<keyword evidence="11 16" id="KW-1133">Transmembrane helix</keyword>
<organism evidence="19 20">
    <name type="scientific">Colwellia marinimaniae</name>
    <dbReference type="NCBI Taxonomy" id="1513592"/>
    <lineage>
        <taxon>Bacteria</taxon>
        <taxon>Pseudomonadati</taxon>
        <taxon>Pseudomonadota</taxon>
        <taxon>Gammaproteobacteria</taxon>
        <taxon>Alteromonadales</taxon>
        <taxon>Colwelliaceae</taxon>
        <taxon>Colwellia</taxon>
    </lineage>
</organism>
<feature type="domain" description="Penicillin-binding protein transpeptidase" evidence="17">
    <location>
        <begin position="255"/>
        <end position="553"/>
    </location>
</feature>
<sequence>MNKKSAKNNKPLNTAAWRYYLVLAVVALIYLSLMARTAYIQIIEPDMLKKQGDLRSLRVTANTVQRGLIVDRNGTELAISVPVETVWADPKVIMDNKALAMTKHWQALADVLDQDINKLTDRVLKRPRKRFIYLARKISPAVANYIKELKIPGIHLRKESKRFYPTGEISAHLIGFTDVDDKGIEGIERMYDDLLTGTGGAKRFRKDAKGRKIEIISVLEAKQAKNITLSIDQRIQTIAYKELKGAVQAFKAASGSIVVANVHTGEILAMANSPSYNPNNRRNTAIHRFRNRAITDVYEPGSTMKPLTILAALEFGSVNVNTIINTSPGWIRLGGRRVSDPVNRGKLSIEDILVYSSNVGTTKLALSVPKDYLLTKFFDAGFAEDTGTNLVGESAGMMHDRSRWSKFELATLSWGAGLAITPAQLTRFYMALANGGIKRKLSIIKIDEQNIAPEDQERIFSEENSIAITHMLEAVVDAHVPKAKVDGYRVGGKTGTSIKAVAGGYGNEYVAFFAGMAPISNPEIVVVVVINEPGGDLYHGGDIAAPVFSRVMKGALRVLNIAPDAQNIHAVNQSTETTDAEKAITAGEHHA</sequence>
<dbReference type="SUPFAM" id="SSF56601">
    <property type="entry name" value="beta-lactamase/transpeptidase-like"/>
    <property type="match status" value="1"/>
</dbReference>
<keyword evidence="20" id="KW-1185">Reference proteome</keyword>
<feature type="transmembrane region" description="Helical" evidence="16">
    <location>
        <begin position="20"/>
        <end position="39"/>
    </location>
</feature>
<comment type="pathway">
    <text evidence="16">Cell wall biogenesis; peptidoglycan biosynthesis.</text>
</comment>
<proteinExistence type="inferred from homology"/>
<keyword evidence="8 16" id="KW-0378">Hydrolase</keyword>
<protein>
    <recommendedName>
        <fullName evidence="16">Peptidoglycan D,D-transpeptidase FtsI</fullName>
        <ecNumber evidence="16">3.4.16.4</ecNumber>
    </recommendedName>
    <alternativeName>
        <fullName evidence="16">Penicillin-binding protein 3</fullName>
        <shortName evidence="16">PBP-3</shortName>
    </alternativeName>
</protein>
<reference evidence="19 20" key="1">
    <citation type="submission" date="2017-06" db="EMBL/GenBank/DDBJ databases">
        <title>Whole Genome Sequences of Colwellia marinimaniae MTCD1.</title>
        <authorList>
            <person name="Kusumoto H."/>
            <person name="Inoue M."/>
            <person name="Tanikawa K."/>
            <person name="Maeji H."/>
            <person name="Cameron J.H."/>
            <person name="Bartlett D.H."/>
        </authorList>
    </citation>
    <scope>NUCLEOTIDE SEQUENCE [LARGE SCALE GENOMIC DNA]</scope>
    <source>
        <strain evidence="19 20">MTCD1</strain>
    </source>
</reference>
<dbReference type="Pfam" id="PF03717">
    <property type="entry name" value="PBP_dimer"/>
    <property type="match status" value="1"/>
</dbReference>
<evidence type="ECO:0000256" key="1">
    <source>
        <dbReference type="ARBA" id="ARBA00004370"/>
    </source>
</evidence>
<keyword evidence="12 16" id="KW-0472">Membrane</keyword>
<dbReference type="PANTHER" id="PTHR30627:SF1">
    <property type="entry name" value="PEPTIDOGLYCAN D,D-TRANSPEPTIDASE FTSI"/>
    <property type="match status" value="1"/>
</dbReference>
<keyword evidence="19" id="KW-0328">Glycosyltransferase</keyword>
<dbReference type="RefSeq" id="WP_057182507.1">
    <property type="nucleotide sequence ID" value="NZ_BDQM01000001.1"/>
</dbReference>
<evidence type="ECO:0000256" key="11">
    <source>
        <dbReference type="ARBA" id="ARBA00022989"/>
    </source>
</evidence>
<dbReference type="Gene3D" id="3.90.1310.10">
    <property type="entry name" value="Penicillin-binding protein 2a (Domain 2)"/>
    <property type="match status" value="1"/>
</dbReference>
<keyword evidence="3 16" id="KW-0997">Cell inner membrane</keyword>
<dbReference type="Gene3D" id="3.30.450.330">
    <property type="match status" value="1"/>
</dbReference>
<evidence type="ECO:0000256" key="8">
    <source>
        <dbReference type="ARBA" id="ARBA00022801"/>
    </source>
</evidence>
<keyword evidence="6 16" id="KW-0645">Protease</keyword>
<dbReference type="PANTHER" id="PTHR30627">
    <property type="entry name" value="PEPTIDOGLYCAN D,D-TRANSPEPTIDASE"/>
    <property type="match status" value="1"/>
</dbReference>
<evidence type="ECO:0000313" key="20">
    <source>
        <dbReference type="Proteomes" id="UP000197068"/>
    </source>
</evidence>
<feature type="domain" description="Penicillin-binding protein dimerisation" evidence="18">
    <location>
        <begin position="63"/>
        <end position="214"/>
    </location>
</feature>
<evidence type="ECO:0000256" key="2">
    <source>
        <dbReference type="ARBA" id="ARBA00022475"/>
    </source>
</evidence>
<dbReference type="HAMAP" id="MF_02080">
    <property type="entry name" value="FtsI_transpept"/>
    <property type="match status" value="1"/>
</dbReference>
<evidence type="ECO:0000259" key="17">
    <source>
        <dbReference type="Pfam" id="PF00905"/>
    </source>
</evidence>
<keyword evidence="5 16" id="KW-0121">Carboxypeptidase</keyword>
<evidence type="ECO:0000256" key="15">
    <source>
        <dbReference type="ARBA" id="ARBA00023316"/>
    </source>
</evidence>
<evidence type="ECO:0000256" key="10">
    <source>
        <dbReference type="ARBA" id="ARBA00022984"/>
    </source>
</evidence>
<keyword evidence="19" id="KW-0808">Transferase</keyword>
<accession>A0ABQ0MQ57</accession>
<evidence type="ECO:0000313" key="19">
    <source>
        <dbReference type="EMBL" id="GAW94504.1"/>
    </source>
</evidence>
<evidence type="ECO:0000256" key="4">
    <source>
        <dbReference type="ARBA" id="ARBA00022618"/>
    </source>
</evidence>
<dbReference type="Pfam" id="PF00905">
    <property type="entry name" value="Transpeptidase"/>
    <property type="match status" value="1"/>
</dbReference>
<evidence type="ECO:0000256" key="9">
    <source>
        <dbReference type="ARBA" id="ARBA00022960"/>
    </source>
</evidence>
<dbReference type="GO" id="GO:0016757">
    <property type="term" value="F:glycosyltransferase activity"/>
    <property type="evidence" value="ECO:0007669"/>
    <property type="project" value="UniProtKB-KW"/>
</dbReference>
<dbReference type="InterPro" id="IPR001460">
    <property type="entry name" value="PCN-bd_Tpept"/>
</dbReference>